<dbReference type="InterPro" id="IPR050367">
    <property type="entry name" value="APC_superfamily"/>
</dbReference>
<sequence>MTITGRSTMDGPAAVPTLRRVLGLPSLIAFGLTSMGILSVVAVYGAGTEISDGHLPAAYVAALVAMLFTAHSYGQMARHVPVTGGAYAYASRAFGSPVGFLVGWAMMLDYLFLPMVNFLLFGLYLNSLVPVIAPQLAVLLCLLVVGLFSVIGVAWIKKMNIVVVAASVLVILVFLVLAVVNAPDLSFDNLARPLTPGEGGIAPVMAAAAIVAFAFLGFDGVSTLSEETRNPQRDVPRGIILSTLFAGLGYTLFSVAGSLIAPEWRSIENLDAAGTELMQRAGGDVLMVVFVIVNLGGLVLCGTAAQMSVSRVIYAMGRDGILPGALARLHPRFRTPYFAATLVSAVSLIALVITLEQAVYMINFGALVAFAVVNLATIKVVFFDLRKRGTAGTMRNLVMPVLGFAFIAWLWTSLAWFTYLLGAAWLAVGAVIFLVRRRKSGGQVALTFDDSLVADEDALPAGPKPWEREGARRPGS</sequence>
<feature type="domain" description="Amino acid permease/ SLC12A" evidence="7">
    <location>
        <begin position="33"/>
        <end position="426"/>
    </location>
</feature>
<dbReference type="KEGG" id="aau:AAur_3887"/>
<evidence type="ECO:0000313" key="9">
    <source>
        <dbReference type="Proteomes" id="UP000000637"/>
    </source>
</evidence>
<dbReference type="EMBL" id="CP000474">
    <property type="protein sequence ID" value="ABM09381.1"/>
    <property type="molecule type" value="Genomic_DNA"/>
</dbReference>
<dbReference type="Pfam" id="PF00324">
    <property type="entry name" value="AA_permease"/>
    <property type="match status" value="1"/>
</dbReference>
<feature type="transmembrane region" description="Helical" evidence="6">
    <location>
        <begin position="132"/>
        <end position="154"/>
    </location>
</feature>
<accession>A1RBF3</accession>
<feature type="transmembrane region" description="Helical" evidence="6">
    <location>
        <begin position="56"/>
        <end position="74"/>
    </location>
</feature>
<dbReference type="PANTHER" id="PTHR42770">
    <property type="entry name" value="AMINO ACID TRANSPORTER-RELATED"/>
    <property type="match status" value="1"/>
</dbReference>
<keyword evidence="2 6" id="KW-0812">Transmembrane</keyword>
<protein>
    <submittedName>
        <fullName evidence="8">Amino acid permease</fullName>
    </submittedName>
</protein>
<proteinExistence type="predicted"/>
<evidence type="ECO:0000256" key="2">
    <source>
        <dbReference type="ARBA" id="ARBA00022692"/>
    </source>
</evidence>
<evidence type="ECO:0000256" key="1">
    <source>
        <dbReference type="ARBA" id="ARBA00004141"/>
    </source>
</evidence>
<dbReference type="GO" id="GO:0055085">
    <property type="term" value="P:transmembrane transport"/>
    <property type="evidence" value="ECO:0007669"/>
    <property type="project" value="InterPro"/>
</dbReference>
<feature type="transmembrane region" description="Helical" evidence="6">
    <location>
        <begin position="21"/>
        <end position="44"/>
    </location>
</feature>
<keyword evidence="9" id="KW-1185">Reference proteome</keyword>
<evidence type="ECO:0000313" key="8">
    <source>
        <dbReference type="EMBL" id="ABM09381.1"/>
    </source>
</evidence>
<evidence type="ECO:0000256" key="5">
    <source>
        <dbReference type="SAM" id="MobiDB-lite"/>
    </source>
</evidence>
<feature type="transmembrane region" description="Helical" evidence="6">
    <location>
        <begin position="200"/>
        <end position="218"/>
    </location>
</feature>
<feature type="region of interest" description="Disordered" evidence="5">
    <location>
        <begin position="456"/>
        <end position="476"/>
    </location>
</feature>
<gene>
    <name evidence="8" type="ordered locus">AAur_3887</name>
</gene>
<dbReference type="OrthoDB" id="9762947at2"/>
<dbReference type="HOGENOM" id="CLU_007946_6_0_11"/>
<name>A1RBF3_PAEAT</name>
<feature type="compositionally biased region" description="Basic and acidic residues" evidence="5">
    <location>
        <begin position="465"/>
        <end position="476"/>
    </location>
</feature>
<keyword evidence="3 6" id="KW-1133">Transmembrane helix</keyword>
<dbReference type="GO" id="GO:0016020">
    <property type="term" value="C:membrane"/>
    <property type="evidence" value="ECO:0007669"/>
    <property type="project" value="UniProtKB-SubCell"/>
</dbReference>
<dbReference type="Proteomes" id="UP000000637">
    <property type="component" value="Chromosome"/>
</dbReference>
<dbReference type="AlphaFoldDB" id="A1RBF3"/>
<feature type="transmembrane region" description="Helical" evidence="6">
    <location>
        <begin position="394"/>
        <end position="411"/>
    </location>
</feature>
<evidence type="ECO:0000256" key="6">
    <source>
        <dbReference type="SAM" id="Phobius"/>
    </source>
</evidence>
<keyword evidence="4 6" id="KW-0472">Membrane</keyword>
<evidence type="ECO:0000256" key="3">
    <source>
        <dbReference type="ARBA" id="ARBA00022989"/>
    </source>
</evidence>
<reference evidence="8 9" key="1">
    <citation type="journal article" date="2006" name="PLoS Genet.">
        <title>Secrets of soil survival revealed by the genome sequence of Arthrobacter aurescens TC1.</title>
        <authorList>
            <person name="Mongodin E.F."/>
            <person name="Shapir N."/>
            <person name="Daugherty S.C."/>
            <person name="DeBoy R.T."/>
            <person name="Emerson J.B."/>
            <person name="Shvartzbeyn A."/>
            <person name="Radune D."/>
            <person name="Vamathevan J."/>
            <person name="Riggs F."/>
            <person name="Grinberg V."/>
            <person name="Khouri H."/>
            <person name="Wackett L.P."/>
            <person name="Nelson K.E."/>
            <person name="Sadowsky M.J."/>
        </authorList>
    </citation>
    <scope>NUCLEOTIDE SEQUENCE [LARGE SCALE GENOMIC DNA]</scope>
    <source>
        <strain evidence="8 9">TC1</strain>
    </source>
</reference>
<evidence type="ECO:0000256" key="4">
    <source>
        <dbReference type="ARBA" id="ARBA00023136"/>
    </source>
</evidence>
<dbReference type="Gene3D" id="1.20.1740.10">
    <property type="entry name" value="Amino acid/polyamine transporter I"/>
    <property type="match status" value="1"/>
</dbReference>
<dbReference type="STRING" id="290340.AAur_3887"/>
<dbReference type="InterPro" id="IPR004841">
    <property type="entry name" value="AA-permease/SLC12A_dom"/>
</dbReference>
<feature type="transmembrane region" description="Helical" evidence="6">
    <location>
        <begin position="161"/>
        <end position="180"/>
    </location>
</feature>
<dbReference type="RefSeq" id="WP_011776490.1">
    <property type="nucleotide sequence ID" value="NC_008711.1"/>
</dbReference>
<feature type="transmembrane region" description="Helical" evidence="6">
    <location>
        <begin position="86"/>
        <end position="112"/>
    </location>
</feature>
<evidence type="ECO:0000259" key="7">
    <source>
        <dbReference type="Pfam" id="PF00324"/>
    </source>
</evidence>
<dbReference type="PIRSF" id="PIRSF006060">
    <property type="entry name" value="AA_transporter"/>
    <property type="match status" value="1"/>
</dbReference>
<feature type="transmembrane region" description="Helical" evidence="6">
    <location>
        <begin position="361"/>
        <end position="382"/>
    </location>
</feature>
<organism evidence="8 9">
    <name type="scientific">Paenarthrobacter aurescens (strain TC1)</name>
    <dbReference type="NCBI Taxonomy" id="290340"/>
    <lineage>
        <taxon>Bacteria</taxon>
        <taxon>Bacillati</taxon>
        <taxon>Actinomycetota</taxon>
        <taxon>Actinomycetes</taxon>
        <taxon>Micrococcales</taxon>
        <taxon>Micrococcaceae</taxon>
        <taxon>Paenarthrobacter</taxon>
    </lineage>
</organism>
<feature type="transmembrane region" description="Helical" evidence="6">
    <location>
        <begin position="239"/>
        <end position="261"/>
    </location>
</feature>
<dbReference type="PANTHER" id="PTHR42770:SF8">
    <property type="entry name" value="PUTRESCINE IMPORTER PUUP"/>
    <property type="match status" value="1"/>
</dbReference>
<feature type="transmembrane region" description="Helical" evidence="6">
    <location>
        <begin position="335"/>
        <end position="355"/>
    </location>
</feature>
<feature type="transmembrane region" description="Helical" evidence="6">
    <location>
        <begin position="417"/>
        <end position="435"/>
    </location>
</feature>
<dbReference type="eggNOG" id="COG0531">
    <property type="taxonomic scope" value="Bacteria"/>
</dbReference>
<feature type="transmembrane region" description="Helical" evidence="6">
    <location>
        <begin position="285"/>
        <end position="314"/>
    </location>
</feature>
<comment type="subcellular location">
    <subcellularLocation>
        <location evidence="1">Membrane</location>
        <topology evidence="1">Multi-pass membrane protein</topology>
    </subcellularLocation>
</comment>